<dbReference type="OrthoDB" id="9775804at2"/>
<dbReference type="Pfam" id="PF00583">
    <property type="entry name" value="Acetyltransf_1"/>
    <property type="match status" value="1"/>
</dbReference>
<dbReference type="EMBL" id="FQZO01000010">
    <property type="protein sequence ID" value="SHJ90015.1"/>
    <property type="molecule type" value="Genomic_DNA"/>
</dbReference>
<keyword evidence="5" id="KW-1185">Reference proteome</keyword>
<dbReference type="Proteomes" id="UP000184080">
    <property type="component" value="Unassembled WGS sequence"/>
</dbReference>
<keyword evidence="1 4" id="KW-0808">Transferase</keyword>
<dbReference type="InterPro" id="IPR016181">
    <property type="entry name" value="Acyl_CoA_acyltransferase"/>
</dbReference>
<dbReference type="CDD" id="cd04301">
    <property type="entry name" value="NAT_SF"/>
    <property type="match status" value="1"/>
</dbReference>
<dbReference type="GO" id="GO:0008080">
    <property type="term" value="F:N-acetyltransferase activity"/>
    <property type="evidence" value="ECO:0007669"/>
    <property type="project" value="InterPro"/>
</dbReference>
<dbReference type="STRING" id="1121298.SAMN05444401_0061"/>
<proteinExistence type="predicted"/>
<dbReference type="PANTHER" id="PTHR43626:SF4">
    <property type="entry name" value="GCN5-RELATED N-ACETYLTRANSFERASE 2, CHLOROPLASTIC"/>
    <property type="match status" value="1"/>
</dbReference>
<dbReference type="InterPro" id="IPR045039">
    <property type="entry name" value="NSI-like"/>
</dbReference>
<keyword evidence="2" id="KW-0012">Acyltransferase</keyword>
<evidence type="ECO:0000313" key="5">
    <source>
        <dbReference type="Proteomes" id="UP000184080"/>
    </source>
</evidence>
<gene>
    <name evidence="4" type="ORF">SAMN05444401_0061</name>
</gene>
<dbReference type="AlphaFoldDB" id="A0A1M6N2V9"/>
<dbReference type="SUPFAM" id="SSF55729">
    <property type="entry name" value="Acyl-CoA N-acyltransferases (Nat)"/>
    <property type="match status" value="1"/>
</dbReference>
<dbReference type="RefSeq" id="WP_083600014.1">
    <property type="nucleotide sequence ID" value="NZ_FQZO01000010.1"/>
</dbReference>
<dbReference type="PROSITE" id="PS51186">
    <property type="entry name" value="GNAT"/>
    <property type="match status" value="1"/>
</dbReference>
<dbReference type="InterPro" id="IPR000182">
    <property type="entry name" value="GNAT_dom"/>
</dbReference>
<dbReference type="PANTHER" id="PTHR43626">
    <property type="entry name" value="ACYL-COA N-ACYLTRANSFERASE"/>
    <property type="match status" value="1"/>
</dbReference>
<evidence type="ECO:0000256" key="1">
    <source>
        <dbReference type="ARBA" id="ARBA00022679"/>
    </source>
</evidence>
<reference evidence="4 5" key="1">
    <citation type="submission" date="2016-11" db="EMBL/GenBank/DDBJ databases">
        <authorList>
            <person name="Jaros S."/>
            <person name="Januszkiewicz K."/>
            <person name="Wedrychowicz H."/>
        </authorList>
    </citation>
    <scope>NUCLEOTIDE SEQUENCE [LARGE SCALE GENOMIC DNA]</scope>
    <source>
        <strain evidence="4 5">DSM 21864</strain>
    </source>
</reference>
<evidence type="ECO:0000256" key="2">
    <source>
        <dbReference type="ARBA" id="ARBA00023315"/>
    </source>
</evidence>
<evidence type="ECO:0000313" key="4">
    <source>
        <dbReference type="EMBL" id="SHJ90015.1"/>
    </source>
</evidence>
<evidence type="ECO:0000259" key="3">
    <source>
        <dbReference type="PROSITE" id="PS51186"/>
    </source>
</evidence>
<organism evidence="4 5">
    <name type="scientific">Clostridium amylolyticum</name>
    <dbReference type="NCBI Taxonomy" id="1121298"/>
    <lineage>
        <taxon>Bacteria</taxon>
        <taxon>Bacillati</taxon>
        <taxon>Bacillota</taxon>
        <taxon>Clostridia</taxon>
        <taxon>Eubacteriales</taxon>
        <taxon>Clostridiaceae</taxon>
        <taxon>Clostridium</taxon>
    </lineage>
</organism>
<dbReference type="GO" id="GO:0005737">
    <property type="term" value="C:cytoplasm"/>
    <property type="evidence" value="ECO:0007669"/>
    <property type="project" value="TreeGrafter"/>
</dbReference>
<feature type="domain" description="N-acetyltransferase" evidence="3">
    <location>
        <begin position="1"/>
        <end position="131"/>
    </location>
</feature>
<protein>
    <submittedName>
        <fullName evidence="4">Acetyltransferase (GNAT) domain-containing protein</fullName>
    </submittedName>
</protein>
<accession>A0A1M6N2V9</accession>
<name>A0A1M6N2V9_9CLOT</name>
<sequence>MDYRLNEKISAWTLADLRQSVGWNRMEQELGNPKLQDFLTIACYDNSELIGYVSVVSNGVLDAYIQDLMVRPDYQNKGIGTELMNKVISHIKEKGIYMISVIYGEEGLKGFYERFGFYTMLCGQMETYKSK</sequence>
<dbReference type="Gene3D" id="3.40.630.30">
    <property type="match status" value="1"/>
</dbReference>